<dbReference type="InterPro" id="IPR029062">
    <property type="entry name" value="Class_I_gatase-like"/>
</dbReference>
<evidence type="ECO:0000313" key="2">
    <source>
        <dbReference type="Proteomes" id="UP001232493"/>
    </source>
</evidence>
<evidence type="ECO:0000313" key="1">
    <source>
        <dbReference type="EMBL" id="WGS64952.1"/>
    </source>
</evidence>
<dbReference type="EMBL" id="CP069362">
    <property type="protein sequence ID" value="WGS64952.1"/>
    <property type="molecule type" value="Genomic_DNA"/>
</dbReference>
<dbReference type="Proteomes" id="UP001232493">
    <property type="component" value="Chromosome"/>
</dbReference>
<keyword evidence="2" id="KW-1185">Reference proteome</keyword>
<dbReference type="InterPro" id="IPR013784">
    <property type="entry name" value="Carb-bd-like_fold"/>
</dbReference>
<reference evidence="1 2" key="1">
    <citation type="submission" date="2021-02" db="EMBL/GenBank/DDBJ databases">
        <title>Characterization of Marinitoga sp. nov. str. BP5-C20A.</title>
        <authorList>
            <person name="Erauso G."/>
            <person name="Postec A."/>
        </authorList>
    </citation>
    <scope>NUCLEOTIDE SEQUENCE [LARGE SCALE GENOMIC DNA]</scope>
    <source>
        <strain evidence="1 2">BP5-C20A</strain>
    </source>
</reference>
<dbReference type="RefSeq" id="WP_280999007.1">
    <property type="nucleotide sequence ID" value="NZ_CP069362.1"/>
</dbReference>
<dbReference type="Gene3D" id="2.60.40.1120">
    <property type="entry name" value="Carboxypeptidase-like, regulatory domain"/>
    <property type="match status" value="1"/>
</dbReference>
<gene>
    <name evidence="1" type="ORF">JRV97_11445</name>
</gene>
<protein>
    <submittedName>
        <fullName evidence="1">Carboxypeptidase regulatory-like domain-containing protein</fullName>
    </submittedName>
</protein>
<accession>A0ABY8PQQ4</accession>
<dbReference type="PROSITE" id="PS51257">
    <property type="entry name" value="PROKAR_LIPOPROTEIN"/>
    <property type="match status" value="1"/>
</dbReference>
<sequence>MKKYGYIILLSILSILVLFSCQKIDPLLGNSNISGIVNLNDSSNHENIKVSIEGLESEGEGFSPIDTISSLGDTLSDKNGDFLLENIPAGNYIIKAEKDGYFPTKQFIEVKDNSEIILDNTLVLYPLGDYGTLNGNVKYIDKSDHTGILLEIRTPEGEPLPGMYTFSDKDGNYSFDFVPIGNYVVYAHDPSKNSEYSADAAPVLVENSKNTIVPDLILRKAAEHVVIFRDVSAWGAPDAIPNILEDIGFTNGAGIHQYEIMSSTDINNLNSFDSSWAIIIEGDQTTNFYEIYKTNSSKFDAFVENGGTLFWIACDNGWTGGDFTGTLPGEVTWRDYYDNYNELVNLTHPLLEGFPNDNELYGNYASHGGFDNLNDADIQNLVVFIKEYSSTEKYPTYIEYRYGDGRVVASTSPLEFYVNNGNSYDNEWYILLLRRSIEYVFNLPLSSVNAISQEPVE</sequence>
<name>A0ABY8PQQ4_9BACT</name>
<organism evidence="1 2">
    <name type="scientific">Marinitoga aeolica</name>
    <dbReference type="NCBI Taxonomy" id="2809031"/>
    <lineage>
        <taxon>Bacteria</taxon>
        <taxon>Thermotogati</taxon>
        <taxon>Thermotogota</taxon>
        <taxon>Thermotogae</taxon>
        <taxon>Petrotogales</taxon>
        <taxon>Petrotogaceae</taxon>
        <taxon>Marinitoga</taxon>
    </lineage>
</organism>
<dbReference type="SUPFAM" id="SSF49452">
    <property type="entry name" value="Starch-binding domain-like"/>
    <property type="match status" value="2"/>
</dbReference>
<dbReference type="Gene3D" id="3.40.50.880">
    <property type="match status" value="1"/>
</dbReference>
<proteinExistence type="predicted"/>
<dbReference type="SUPFAM" id="SSF52317">
    <property type="entry name" value="Class I glutamine amidotransferase-like"/>
    <property type="match status" value="1"/>
</dbReference>